<evidence type="ECO:0000313" key="2">
    <source>
        <dbReference type="Proteomes" id="UP000320011"/>
    </source>
</evidence>
<dbReference type="OrthoDB" id="3623459at2"/>
<comment type="caution">
    <text evidence="1">The sequence shown here is derived from an EMBL/GenBank/DDBJ whole genome shotgun (WGS) entry which is preliminary data.</text>
</comment>
<organism evidence="1 2">
    <name type="scientific">Amycolatopsis rhizosphaerae</name>
    <dbReference type="NCBI Taxonomy" id="2053003"/>
    <lineage>
        <taxon>Bacteria</taxon>
        <taxon>Bacillati</taxon>
        <taxon>Actinomycetota</taxon>
        <taxon>Actinomycetes</taxon>
        <taxon>Pseudonocardiales</taxon>
        <taxon>Pseudonocardiaceae</taxon>
        <taxon>Amycolatopsis</taxon>
    </lineage>
</organism>
<reference evidence="1 2" key="2">
    <citation type="submission" date="2019-08" db="EMBL/GenBank/DDBJ databases">
        <title>Amycolatopsis acidicola sp. nov., isolated from peat swamp forest soil.</title>
        <authorList>
            <person name="Srisuk N."/>
        </authorList>
    </citation>
    <scope>NUCLEOTIDE SEQUENCE [LARGE SCALE GENOMIC DNA]</scope>
    <source>
        <strain evidence="1 2">TBRC 6029</strain>
    </source>
</reference>
<evidence type="ECO:0008006" key="3">
    <source>
        <dbReference type="Google" id="ProtNLM"/>
    </source>
</evidence>
<dbReference type="EMBL" id="VJWX01000670">
    <property type="protein sequence ID" value="TVT18951.1"/>
    <property type="molecule type" value="Genomic_DNA"/>
</dbReference>
<name>A0A558A3U1_9PSEU</name>
<dbReference type="RefSeq" id="WP_144593182.1">
    <property type="nucleotide sequence ID" value="NZ_VJWX01000670.1"/>
</dbReference>
<proteinExistence type="predicted"/>
<gene>
    <name evidence="1" type="ORF">FNH05_35280</name>
</gene>
<reference evidence="1 2" key="1">
    <citation type="submission" date="2019-07" db="EMBL/GenBank/DDBJ databases">
        <authorList>
            <person name="Duangmal K."/>
            <person name="Teo W.F.A."/>
        </authorList>
    </citation>
    <scope>NUCLEOTIDE SEQUENCE [LARGE SCALE GENOMIC DNA]</scope>
    <source>
        <strain evidence="1 2">TBRC 6029</strain>
    </source>
</reference>
<keyword evidence="2" id="KW-1185">Reference proteome</keyword>
<protein>
    <recommendedName>
        <fullName evidence="3">ESX-1 secretion-associated protein</fullName>
    </recommendedName>
</protein>
<evidence type="ECO:0000313" key="1">
    <source>
        <dbReference type="EMBL" id="TVT18951.1"/>
    </source>
</evidence>
<dbReference type="AlphaFoldDB" id="A0A558A3U1"/>
<sequence>MDFHVDPDSLDEYAKVLEGLNSAIDAINEYMHTYGCDKSGFTGLFMILHPVIDLIGSLYGDTLKFGRQRLASLVDGVHKVAEAYQRMDENASKMLEDLLGELQDAKTPALA</sequence>
<dbReference type="Proteomes" id="UP000320011">
    <property type="component" value="Unassembled WGS sequence"/>
</dbReference>
<accession>A0A558A3U1</accession>